<dbReference type="VEuPathDB" id="TrichDB:TVAG_430840"/>
<feature type="transmembrane region" description="Helical" evidence="1">
    <location>
        <begin position="89"/>
        <end position="116"/>
    </location>
</feature>
<evidence type="ECO:0000313" key="3">
    <source>
        <dbReference type="Proteomes" id="UP000001542"/>
    </source>
</evidence>
<evidence type="ECO:0008006" key="4">
    <source>
        <dbReference type="Google" id="ProtNLM"/>
    </source>
</evidence>
<dbReference type="OMA" id="CKYVASA"/>
<dbReference type="AlphaFoldDB" id="A2E3A7"/>
<keyword evidence="1" id="KW-1133">Transmembrane helix</keyword>
<feature type="transmembrane region" description="Helical" evidence="1">
    <location>
        <begin position="204"/>
        <end position="227"/>
    </location>
</feature>
<dbReference type="VEuPathDB" id="TrichDB:TVAGG3_1017510"/>
<feature type="transmembrane region" description="Helical" evidence="1">
    <location>
        <begin position="57"/>
        <end position="83"/>
    </location>
</feature>
<organism evidence="2 3">
    <name type="scientific">Trichomonas vaginalis (strain ATCC PRA-98 / G3)</name>
    <dbReference type="NCBI Taxonomy" id="412133"/>
    <lineage>
        <taxon>Eukaryota</taxon>
        <taxon>Metamonada</taxon>
        <taxon>Parabasalia</taxon>
        <taxon>Trichomonadida</taxon>
        <taxon>Trichomonadidae</taxon>
        <taxon>Trichomonas</taxon>
    </lineage>
</organism>
<protein>
    <recommendedName>
        <fullName evidence="4">Serpentine receptor class gamma</fullName>
    </recommendedName>
</protein>
<accession>A2E3A7</accession>
<dbReference type="SMR" id="A2E3A7"/>
<sequence length="292" mass="34190">MSSKDLILCKYVASAYGCNYNEMYTLVVAHVLSLILPVYYLILYLKNRKKTDKCKVDYFLSFWVFMIITVIFRIIITICPFHYTQLSYQIVWIGINQVLLFIYVSIVIYIIMDLLYQYQGITQTINKFFKLFFALYSITFISTAVVITVYSGLQGDRETYYLWHAATTIMILVFAMVPSFRLIKKMTYPVIQPGKLCCMRTSNFLIGLFIFLEVSRCIYDIIMFSPFDFITGWYAQFDKTGALPLIARWFIITKVLIFDISPSMVVCWIVNAIFSYDLGFQNDNFYSPQPLL</sequence>
<reference evidence="2" key="1">
    <citation type="submission" date="2006-10" db="EMBL/GenBank/DDBJ databases">
        <authorList>
            <person name="Amadeo P."/>
            <person name="Zhao Q."/>
            <person name="Wortman J."/>
            <person name="Fraser-Liggett C."/>
            <person name="Carlton J."/>
        </authorList>
    </citation>
    <scope>NUCLEOTIDE SEQUENCE</scope>
    <source>
        <strain evidence="2">G3</strain>
    </source>
</reference>
<feature type="transmembrane region" description="Helical" evidence="1">
    <location>
        <begin position="162"/>
        <end position="183"/>
    </location>
</feature>
<name>A2E3A7_TRIV3</name>
<keyword evidence="3" id="KW-1185">Reference proteome</keyword>
<keyword evidence="1" id="KW-0812">Transmembrane</keyword>
<evidence type="ECO:0000313" key="2">
    <source>
        <dbReference type="EMBL" id="EAY12917.1"/>
    </source>
</evidence>
<reference evidence="2" key="2">
    <citation type="journal article" date="2007" name="Science">
        <title>Draft genome sequence of the sexually transmitted pathogen Trichomonas vaginalis.</title>
        <authorList>
            <person name="Carlton J.M."/>
            <person name="Hirt R.P."/>
            <person name="Silva J.C."/>
            <person name="Delcher A.L."/>
            <person name="Schatz M."/>
            <person name="Zhao Q."/>
            <person name="Wortman J.R."/>
            <person name="Bidwell S.L."/>
            <person name="Alsmark U.C.M."/>
            <person name="Besteiro S."/>
            <person name="Sicheritz-Ponten T."/>
            <person name="Noel C.J."/>
            <person name="Dacks J.B."/>
            <person name="Foster P.G."/>
            <person name="Simillion C."/>
            <person name="Van de Peer Y."/>
            <person name="Miranda-Saavedra D."/>
            <person name="Barton G.J."/>
            <person name="Westrop G.D."/>
            <person name="Mueller S."/>
            <person name="Dessi D."/>
            <person name="Fiori P.L."/>
            <person name="Ren Q."/>
            <person name="Paulsen I."/>
            <person name="Zhang H."/>
            <person name="Bastida-Corcuera F.D."/>
            <person name="Simoes-Barbosa A."/>
            <person name="Brown M.T."/>
            <person name="Hayes R.D."/>
            <person name="Mukherjee M."/>
            <person name="Okumura C.Y."/>
            <person name="Schneider R."/>
            <person name="Smith A.J."/>
            <person name="Vanacova S."/>
            <person name="Villalvazo M."/>
            <person name="Haas B.J."/>
            <person name="Pertea M."/>
            <person name="Feldblyum T.V."/>
            <person name="Utterback T.R."/>
            <person name="Shu C.L."/>
            <person name="Osoegawa K."/>
            <person name="de Jong P.J."/>
            <person name="Hrdy I."/>
            <person name="Horvathova L."/>
            <person name="Zubacova Z."/>
            <person name="Dolezal P."/>
            <person name="Malik S.B."/>
            <person name="Logsdon J.M. Jr."/>
            <person name="Henze K."/>
            <person name="Gupta A."/>
            <person name="Wang C.C."/>
            <person name="Dunne R.L."/>
            <person name="Upcroft J.A."/>
            <person name="Upcroft P."/>
            <person name="White O."/>
            <person name="Salzberg S.L."/>
            <person name="Tang P."/>
            <person name="Chiu C.-H."/>
            <person name="Lee Y.-S."/>
            <person name="Embley T.M."/>
            <person name="Coombs G.H."/>
            <person name="Mottram J.C."/>
            <person name="Tachezy J."/>
            <person name="Fraser-Liggett C.M."/>
            <person name="Johnson P.J."/>
        </authorList>
    </citation>
    <scope>NUCLEOTIDE SEQUENCE [LARGE SCALE GENOMIC DNA]</scope>
    <source>
        <strain evidence="2">G3</strain>
    </source>
</reference>
<keyword evidence="1" id="KW-0472">Membrane</keyword>
<feature type="transmembrane region" description="Helical" evidence="1">
    <location>
        <begin position="247"/>
        <end position="274"/>
    </location>
</feature>
<dbReference type="InParanoid" id="A2E3A7"/>
<dbReference type="KEGG" id="tva:4770886"/>
<dbReference type="EMBL" id="DS113294">
    <property type="protein sequence ID" value="EAY12917.1"/>
    <property type="molecule type" value="Genomic_DNA"/>
</dbReference>
<dbReference type="RefSeq" id="XP_001325140.1">
    <property type="nucleotide sequence ID" value="XM_001325105.1"/>
</dbReference>
<evidence type="ECO:0000256" key="1">
    <source>
        <dbReference type="SAM" id="Phobius"/>
    </source>
</evidence>
<feature type="transmembrane region" description="Helical" evidence="1">
    <location>
        <begin position="128"/>
        <end position="150"/>
    </location>
</feature>
<dbReference type="Proteomes" id="UP000001542">
    <property type="component" value="Unassembled WGS sequence"/>
</dbReference>
<gene>
    <name evidence="2" type="ORF">TVAG_430840</name>
</gene>
<proteinExistence type="predicted"/>
<feature type="transmembrane region" description="Helical" evidence="1">
    <location>
        <begin position="23"/>
        <end position="45"/>
    </location>
</feature>